<keyword evidence="2 4" id="KW-1133">Transmembrane helix</keyword>
<dbReference type="PANTHER" id="PTHR23531">
    <property type="entry name" value="QUINOLENE RESISTANCE PROTEIN NORA"/>
    <property type="match status" value="1"/>
</dbReference>
<dbReference type="EMBL" id="CP034562">
    <property type="protein sequence ID" value="AZQ63009.1"/>
    <property type="molecule type" value="Genomic_DNA"/>
</dbReference>
<dbReference type="PROSITE" id="PS50850">
    <property type="entry name" value="MFS"/>
    <property type="match status" value="1"/>
</dbReference>
<keyword evidence="1 4" id="KW-0812">Transmembrane</keyword>
<protein>
    <submittedName>
        <fullName evidence="6">MFS transporter</fullName>
    </submittedName>
</protein>
<feature type="transmembrane region" description="Helical" evidence="4">
    <location>
        <begin position="81"/>
        <end position="100"/>
    </location>
</feature>
<dbReference type="KEGG" id="fll:EI427_12380"/>
<dbReference type="InterPro" id="IPR036259">
    <property type="entry name" value="MFS_trans_sf"/>
</dbReference>
<keyword evidence="7" id="KW-1185">Reference proteome</keyword>
<dbReference type="SUPFAM" id="SSF103473">
    <property type="entry name" value="MFS general substrate transporter"/>
    <property type="match status" value="1"/>
</dbReference>
<dbReference type="GO" id="GO:0022857">
    <property type="term" value="F:transmembrane transporter activity"/>
    <property type="evidence" value="ECO:0007669"/>
    <property type="project" value="InterPro"/>
</dbReference>
<accession>A0A3S9P479</accession>
<gene>
    <name evidence="6" type="ORF">EI427_12380</name>
</gene>
<name>A0A3S9P479_9BACT</name>
<reference evidence="6 7" key="1">
    <citation type="submission" date="2018-12" db="EMBL/GenBank/DDBJ databases">
        <title>Flammeovirga pectinis sp. nov., isolated from the gut of the Korean scallop, Patinopecten yessoensis.</title>
        <authorList>
            <person name="Bae J.-W."/>
            <person name="Jeong Y.-S."/>
            <person name="Kang W."/>
        </authorList>
    </citation>
    <scope>NUCLEOTIDE SEQUENCE [LARGE SCALE GENOMIC DNA]</scope>
    <source>
        <strain evidence="6 7">L12M1</strain>
    </source>
</reference>
<dbReference type="PANTHER" id="PTHR23531:SF1">
    <property type="entry name" value="QUINOLENE RESISTANCE PROTEIN NORA"/>
    <property type="match status" value="1"/>
</dbReference>
<feature type="transmembrane region" description="Helical" evidence="4">
    <location>
        <begin position="367"/>
        <end position="390"/>
    </location>
</feature>
<evidence type="ECO:0000256" key="3">
    <source>
        <dbReference type="ARBA" id="ARBA00023136"/>
    </source>
</evidence>
<dbReference type="AlphaFoldDB" id="A0A3S9P479"/>
<feature type="transmembrane region" description="Helical" evidence="4">
    <location>
        <begin position="280"/>
        <end position="297"/>
    </location>
</feature>
<dbReference type="InterPro" id="IPR011701">
    <property type="entry name" value="MFS"/>
</dbReference>
<feature type="transmembrane region" description="Helical" evidence="4">
    <location>
        <begin position="333"/>
        <end position="355"/>
    </location>
</feature>
<dbReference type="Gene3D" id="1.20.1250.20">
    <property type="entry name" value="MFS general substrate transporter like domains"/>
    <property type="match status" value="2"/>
</dbReference>
<feature type="domain" description="Major facilitator superfamily (MFS) profile" evidence="5">
    <location>
        <begin position="47"/>
        <end position="423"/>
    </location>
</feature>
<dbReference type="InterPro" id="IPR020846">
    <property type="entry name" value="MFS_dom"/>
</dbReference>
<evidence type="ECO:0000256" key="1">
    <source>
        <dbReference type="ARBA" id="ARBA00022692"/>
    </source>
</evidence>
<feature type="transmembrane region" description="Helical" evidence="4">
    <location>
        <begin position="112"/>
        <end position="139"/>
    </location>
</feature>
<evidence type="ECO:0000313" key="7">
    <source>
        <dbReference type="Proteomes" id="UP000267268"/>
    </source>
</evidence>
<evidence type="ECO:0000256" key="2">
    <source>
        <dbReference type="ARBA" id="ARBA00022989"/>
    </source>
</evidence>
<organism evidence="6 7">
    <name type="scientific">Flammeovirga pectinis</name>
    <dbReference type="NCBI Taxonomy" id="2494373"/>
    <lineage>
        <taxon>Bacteria</taxon>
        <taxon>Pseudomonadati</taxon>
        <taxon>Bacteroidota</taxon>
        <taxon>Cytophagia</taxon>
        <taxon>Cytophagales</taxon>
        <taxon>Flammeovirgaceae</taxon>
        <taxon>Flammeovirga</taxon>
    </lineage>
</organism>
<evidence type="ECO:0000313" key="6">
    <source>
        <dbReference type="EMBL" id="AZQ63009.1"/>
    </source>
</evidence>
<keyword evidence="3 4" id="KW-0472">Membrane</keyword>
<evidence type="ECO:0000256" key="4">
    <source>
        <dbReference type="SAM" id="Phobius"/>
    </source>
</evidence>
<dbReference type="Pfam" id="PF07690">
    <property type="entry name" value="MFS_1"/>
    <property type="match status" value="2"/>
</dbReference>
<feature type="transmembrane region" description="Helical" evidence="4">
    <location>
        <begin position="46"/>
        <end position="66"/>
    </location>
</feature>
<proteinExistence type="predicted"/>
<dbReference type="InterPro" id="IPR052714">
    <property type="entry name" value="MFS_Exporter"/>
</dbReference>
<evidence type="ECO:0000259" key="5">
    <source>
        <dbReference type="PROSITE" id="PS50850"/>
    </source>
</evidence>
<dbReference type="Proteomes" id="UP000267268">
    <property type="component" value="Chromosome 1"/>
</dbReference>
<dbReference type="OrthoDB" id="9812221at2"/>
<feature type="transmembrane region" description="Helical" evidence="4">
    <location>
        <begin position="396"/>
        <end position="417"/>
    </location>
</feature>
<feature type="transmembrane region" description="Helical" evidence="4">
    <location>
        <begin position="244"/>
        <end position="268"/>
    </location>
</feature>
<feature type="transmembrane region" description="Helical" evidence="4">
    <location>
        <begin position="309"/>
        <end position="327"/>
    </location>
</feature>
<sequence>MGTSLFFVQLFLESKNPINLIITFTLRNIQKIKNLTDQKKENIYTLQFWLLCTSSLLFFTSFNMIIPELPDYLTSLGGGDYKGLIIALFTLTAGLSRPFSGKLTDRVGRVPVMVVGVVVSCVCTLFYPIVGTVAGFLLLRFFHGFSTGFKPTGTSAFLADIVPANRRGEAMGILGFCSSTGIGVGPILGSWLTMETDINTMFYCSSAVSLLSILILSGMKETLEHPEKLKLEHFRIRKNEIIDVNALPPAIVMLLCTTSYGVILTLIPDLSKSLGIENKGMFFMFFTGASMLVRVLAGKLSDKYGRLPVLKLSTILLVISLCWVGVASSAFELYAAAILLGLGIGTNSPTIYAWTIDRSNSLHRGRAIATMYIALEIGIGMGAFLSGLLYDNVDERIGWAFMASGFACFCAFLYVMFAPLKERSA</sequence>
<dbReference type="CDD" id="cd17489">
    <property type="entry name" value="MFS_YfcJ_like"/>
    <property type="match status" value="1"/>
</dbReference>